<comment type="similarity">
    <text evidence="6">Belongs to the peptidase M48 family.</text>
</comment>
<keyword evidence="9" id="KW-1185">Reference proteome</keyword>
<keyword evidence="4 6" id="KW-0862">Zinc</keyword>
<reference evidence="8 9" key="1">
    <citation type="submission" date="2017-06" db="EMBL/GenBank/DDBJ databases">
        <authorList>
            <person name="Kim H.J."/>
            <person name="Triplett B.A."/>
        </authorList>
    </citation>
    <scope>NUCLEOTIDE SEQUENCE [LARGE SCALE GENOMIC DNA]</scope>
    <source>
        <strain evidence="8 9">CGMCC 4.2132</strain>
    </source>
</reference>
<evidence type="ECO:0000256" key="6">
    <source>
        <dbReference type="RuleBase" id="RU003983"/>
    </source>
</evidence>
<keyword evidence="2" id="KW-0479">Metal-binding</keyword>
<dbReference type="GO" id="GO:0046872">
    <property type="term" value="F:metal ion binding"/>
    <property type="evidence" value="ECO:0007669"/>
    <property type="project" value="UniProtKB-KW"/>
</dbReference>
<dbReference type="Proteomes" id="UP000198282">
    <property type="component" value="Unassembled WGS sequence"/>
</dbReference>
<keyword evidence="1 6" id="KW-0645">Protease</keyword>
<dbReference type="OrthoDB" id="9810445at2"/>
<evidence type="ECO:0000256" key="1">
    <source>
        <dbReference type="ARBA" id="ARBA00022670"/>
    </source>
</evidence>
<name>A0A239P1W6_9ACTN</name>
<dbReference type="EMBL" id="FZOD01000078">
    <property type="protein sequence ID" value="SNT60628.1"/>
    <property type="molecule type" value="Genomic_DNA"/>
</dbReference>
<proteinExistence type="inferred from homology"/>
<organism evidence="8 9">
    <name type="scientific">Streptosporangium subroseum</name>
    <dbReference type="NCBI Taxonomy" id="106412"/>
    <lineage>
        <taxon>Bacteria</taxon>
        <taxon>Bacillati</taxon>
        <taxon>Actinomycetota</taxon>
        <taxon>Actinomycetes</taxon>
        <taxon>Streptosporangiales</taxon>
        <taxon>Streptosporangiaceae</taxon>
        <taxon>Streptosporangium</taxon>
    </lineage>
</organism>
<feature type="domain" description="Peptidase M48" evidence="7">
    <location>
        <begin position="105"/>
        <end position="242"/>
    </location>
</feature>
<dbReference type="Pfam" id="PF01435">
    <property type="entry name" value="Peptidase_M48"/>
    <property type="match status" value="1"/>
</dbReference>
<gene>
    <name evidence="8" type="ORF">SAMN05216276_107835</name>
</gene>
<evidence type="ECO:0000256" key="3">
    <source>
        <dbReference type="ARBA" id="ARBA00022801"/>
    </source>
</evidence>
<dbReference type="GO" id="GO:0004222">
    <property type="term" value="F:metalloendopeptidase activity"/>
    <property type="evidence" value="ECO:0007669"/>
    <property type="project" value="InterPro"/>
</dbReference>
<keyword evidence="3 6" id="KW-0378">Hydrolase</keyword>
<evidence type="ECO:0000313" key="9">
    <source>
        <dbReference type="Proteomes" id="UP000198282"/>
    </source>
</evidence>
<protein>
    <submittedName>
        <fullName evidence="8">Peptidase family M48</fullName>
    </submittedName>
</protein>
<evidence type="ECO:0000256" key="4">
    <source>
        <dbReference type="ARBA" id="ARBA00022833"/>
    </source>
</evidence>
<evidence type="ECO:0000313" key="8">
    <source>
        <dbReference type="EMBL" id="SNT60628.1"/>
    </source>
</evidence>
<evidence type="ECO:0000256" key="5">
    <source>
        <dbReference type="ARBA" id="ARBA00023049"/>
    </source>
</evidence>
<comment type="cofactor">
    <cofactor evidence="6">
        <name>Zn(2+)</name>
        <dbReference type="ChEBI" id="CHEBI:29105"/>
    </cofactor>
    <text evidence="6">Binds 1 zinc ion per subunit.</text>
</comment>
<evidence type="ECO:0000256" key="2">
    <source>
        <dbReference type="ARBA" id="ARBA00022723"/>
    </source>
</evidence>
<dbReference type="AlphaFoldDB" id="A0A239P1W6"/>
<dbReference type="GO" id="GO:0006508">
    <property type="term" value="P:proteolysis"/>
    <property type="evidence" value="ECO:0007669"/>
    <property type="project" value="UniProtKB-KW"/>
</dbReference>
<evidence type="ECO:0000259" key="7">
    <source>
        <dbReference type="Pfam" id="PF01435"/>
    </source>
</evidence>
<accession>A0A239P1W6</accession>
<keyword evidence="5 6" id="KW-0482">Metalloprotease</keyword>
<dbReference type="InterPro" id="IPR001915">
    <property type="entry name" value="Peptidase_M48"/>
</dbReference>
<dbReference type="RefSeq" id="WP_089212951.1">
    <property type="nucleotide sequence ID" value="NZ_FZOD01000078.1"/>
</dbReference>
<sequence length="296" mass="31667">MTQPERTPKARGTLAIFDPAAVRISYRPPTTVIDAAPAQTAPLTTAPEVADTAELAGLAGLVWALRCAAELPGVVVVVDAQLGTNAVAVDQGRCARAPMMKLGANLLQTPQSLALYGTLAHEIAHLALGHTDTCSAPEWKHTSRVAGVGALVTLALNRPGAAATLAAVSAVLHLIASRVSRVAEYDADTYAVTLLERAGLPGVQTMTAMLTDVADDDPRWYALAGWIAGEHPAAAARLRNLSRGFTAPRRTWRTAWRCAATGTRLGTHAHRQAHHGERCRLRWWQLMPYRRPPAQR</sequence>